<keyword evidence="1" id="KW-1133">Transmembrane helix</keyword>
<dbReference type="KEGG" id="nai:NECAME_07871"/>
<keyword evidence="3" id="KW-1185">Reference proteome</keyword>
<evidence type="ECO:0000313" key="3">
    <source>
        <dbReference type="Proteomes" id="UP000053676"/>
    </source>
</evidence>
<dbReference type="AlphaFoldDB" id="W2TLS5"/>
<organism evidence="2 3">
    <name type="scientific">Necator americanus</name>
    <name type="common">Human hookworm</name>
    <dbReference type="NCBI Taxonomy" id="51031"/>
    <lineage>
        <taxon>Eukaryota</taxon>
        <taxon>Metazoa</taxon>
        <taxon>Ecdysozoa</taxon>
        <taxon>Nematoda</taxon>
        <taxon>Chromadorea</taxon>
        <taxon>Rhabditida</taxon>
        <taxon>Rhabditina</taxon>
        <taxon>Rhabditomorpha</taxon>
        <taxon>Strongyloidea</taxon>
        <taxon>Ancylostomatidae</taxon>
        <taxon>Bunostominae</taxon>
        <taxon>Necator</taxon>
    </lineage>
</organism>
<feature type="transmembrane region" description="Helical" evidence="1">
    <location>
        <begin position="74"/>
        <end position="96"/>
    </location>
</feature>
<keyword evidence="1" id="KW-0472">Membrane</keyword>
<accession>W2TLS5</accession>
<evidence type="ECO:0000313" key="2">
    <source>
        <dbReference type="EMBL" id="ETN82579.1"/>
    </source>
</evidence>
<name>W2TLS5_NECAM</name>
<gene>
    <name evidence="2" type="ORF">NECAME_07871</name>
</gene>
<proteinExistence type="predicted"/>
<keyword evidence="1" id="KW-0812">Transmembrane</keyword>
<dbReference type="Proteomes" id="UP000053676">
    <property type="component" value="Unassembled WGS sequence"/>
</dbReference>
<dbReference type="EMBL" id="KI658422">
    <property type="protein sequence ID" value="ETN82579.1"/>
    <property type="molecule type" value="Genomic_DNA"/>
</dbReference>
<reference evidence="3" key="1">
    <citation type="journal article" date="2014" name="Nat. Genet.">
        <title>Genome of the human hookworm Necator americanus.</title>
        <authorList>
            <person name="Tang Y.T."/>
            <person name="Gao X."/>
            <person name="Rosa B.A."/>
            <person name="Abubucker S."/>
            <person name="Hallsworth-Pepin K."/>
            <person name="Martin J."/>
            <person name="Tyagi R."/>
            <person name="Heizer E."/>
            <person name="Zhang X."/>
            <person name="Bhonagiri-Palsikar V."/>
            <person name="Minx P."/>
            <person name="Warren W.C."/>
            <person name="Wang Q."/>
            <person name="Zhan B."/>
            <person name="Hotez P.J."/>
            <person name="Sternberg P.W."/>
            <person name="Dougall A."/>
            <person name="Gaze S.T."/>
            <person name="Mulvenna J."/>
            <person name="Sotillo J."/>
            <person name="Ranganathan S."/>
            <person name="Rabelo E.M."/>
            <person name="Wilson R.K."/>
            <person name="Felgner P.L."/>
            <person name="Bethony J."/>
            <person name="Hawdon J.M."/>
            <person name="Gasser R.B."/>
            <person name="Loukas A."/>
            <person name="Mitreva M."/>
        </authorList>
    </citation>
    <scope>NUCLEOTIDE SEQUENCE [LARGE SCALE GENOMIC DNA]</scope>
</reference>
<evidence type="ECO:0000256" key="1">
    <source>
        <dbReference type="SAM" id="Phobius"/>
    </source>
</evidence>
<protein>
    <submittedName>
        <fullName evidence="2">Uncharacterized protein</fullName>
    </submittedName>
</protein>
<sequence>MFRSSTTSVMAYVLNKRFPKFISRLAPQAHFTKKAKTITSKSLTIAALCQSGRLEIRSISTGPPLHDNIHPVDYFVFNIYYIFIAIFSHVESLYSYSSYVKT</sequence>